<name>A0A433U463_ELYCH</name>
<dbReference type="Proteomes" id="UP000271974">
    <property type="component" value="Unassembled WGS sequence"/>
</dbReference>
<protein>
    <submittedName>
        <fullName evidence="1">Uncharacterized protein</fullName>
    </submittedName>
</protein>
<keyword evidence="2" id="KW-1185">Reference proteome</keyword>
<accession>A0A433U463</accession>
<gene>
    <name evidence="1" type="ORF">EGW08_003638</name>
</gene>
<dbReference type="EMBL" id="RQTK01000078">
    <property type="protein sequence ID" value="RUS88612.1"/>
    <property type="molecule type" value="Genomic_DNA"/>
</dbReference>
<evidence type="ECO:0000313" key="2">
    <source>
        <dbReference type="Proteomes" id="UP000271974"/>
    </source>
</evidence>
<reference evidence="1 2" key="1">
    <citation type="submission" date="2019-01" db="EMBL/GenBank/DDBJ databases">
        <title>A draft genome assembly of the solar-powered sea slug Elysia chlorotica.</title>
        <authorList>
            <person name="Cai H."/>
            <person name="Li Q."/>
            <person name="Fang X."/>
            <person name="Li J."/>
            <person name="Curtis N.E."/>
            <person name="Altenburger A."/>
            <person name="Shibata T."/>
            <person name="Feng M."/>
            <person name="Maeda T."/>
            <person name="Schwartz J.A."/>
            <person name="Shigenobu S."/>
            <person name="Lundholm N."/>
            <person name="Nishiyama T."/>
            <person name="Yang H."/>
            <person name="Hasebe M."/>
            <person name="Li S."/>
            <person name="Pierce S.K."/>
            <person name="Wang J."/>
        </authorList>
    </citation>
    <scope>NUCLEOTIDE SEQUENCE [LARGE SCALE GENOMIC DNA]</scope>
    <source>
        <strain evidence="1">EC2010</strain>
        <tissue evidence="1">Whole organism of an adult</tissue>
    </source>
</reference>
<sequence length="123" mass="14170">MKNLRTDQKAPQSMSFLNFFIQISKILREGPGMRKKQSKSNTFPKIEMDYDDLMGYIFLFIFQYKCTGFPTKTSTTRPEAACGPLFRLRASCSVCTHFPLPRCQSRRPLRATHGPTRAKQVQV</sequence>
<dbReference type="AlphaFoldDB" id="A0A433U463"/>
<organism evidence="1 2">
    <name type="scientific">Elysia chlorotica</name>
    <name type="common">Eastern emerald elysia</name>
    <name type="synonym">Sea slug</name>
    <dbReference type="NCBI Taxonomy" id="188477"/>
    <lineage>
        <taxon>Eukaryota</taxon>
        <taxon>Metazoa</taxon>
        <taxon>Spiralia</taxon>
        <taxon>Lophotrochozoa</taxon>
        <taxon>Mollusca</taxon>
        <taxon>Gastropoda</taxon>
        <taxon>Heterobranchia</taxon>
        <taxon>Euthyneura</taxon>
        <taxon>Panpulmonata</taxon>
        <taxon>Sacoglossa</taxon>
        <taxon>Placobranchoidea</taxon>
        <taxon>Plakobranchidae</taxon>
        <taxon>Elysia</taxon>
    </lineage>
</organism>
<proteinExistence type="predicted"/>
<evidence type="ECO:0000313" key="1">
    <source>
        <dbReference type="EMBL" id="RUS88612.1"/>
    </source>
</evidence>
<comment type="caution">
    <text evidence="1">The sequence shown here is derived from an EMBL/GenBank/DDBJ whole genome shotgun (WGS) entry which is preliminary data.</text>
</comment>